<keyword evidence="3" id="KW-0675">Receptor</keyword>
<dbReference type="AlphaFoldDB" id="A0A1H9EX48"/>
<dbReference type="RefSeq" id="WP_245756509.1">
    <property type="nucleotide sequence ID" value="NZ_AP025284.1"/>
</dbReference>
<dbReference type="EMBL" id="FOGB01000002">
    <property type="protein sequence ID" value="SEQ30346.1"/>
    <property type="molecule type" value="Genomic_DNA"/>
</dbReference>
<gene>
    <name evidence="3" type="ORF">SAMN03080615_01127</name>
</gene>
<dbReference type="PANTHER" id="PTHR42928:SF5">
    <property type="entry name" value="BLR1237 PROTEIN"/>
    <property type="match status" value="1"/>
</dbReference>
<keyword evidence="4" id="KW-1185">Reference proteome</keyword>
<dbReference type="Pfam" id="PF03401">
    <property type="entry name" value="TctC"/>
    <property type="match status" value="1"/>
</dbReference>
<evidence type="ECO:0000256" key="1">
    <source>
        <dbReference type="ARBA" id="ARBA00006987"/>
    </source>
</evidence>
<dbReference type="STRING" id="355243.SAMN03080615_01127"/>
<organism evidence="3 4">
    <name type="scientific">Amphritea atlantica</name>
    <dbReference type="NCBI Taxonomy" id="355243"/>
    <lineage>
        <taxon>Bacteria</taxon>
        <taxon>Pseudomonadati</taxon>
        <taxon>Pseudomonadota</taxon>
        <taxon>Gammaproteobacteria</taxon>
        <taxon>Oceanospirillales</taxon>
        <taxon>Oceanospirillaceae</taxon>
        <taxon>Amphritea</taxon>
    </lineage>
</organism>
<dbReference type="InterPro" id="IPR005064">
    <property type="entry name" value="BUG"/>
</dbReference>
<accession>A0A1H9EX48</accession>
<dbReference type="PANTHER" id="PTHR42928">
    <property type="entry name" value="TRICARBOXYLATE-BINDING PROTEIN"/>
    <property type="match status" value="1"/>
</dbReference>
<keyword evidence="2" id="KW-0732">Signal</keyword>
<dbReference type="Gene3D" id="3.40.190.150">
    <property type="entry name" value="Bordetella uptake gene, domain 1"/>
    <property type="match status" value="1"/>
</dbReference>
<dbReference type="Proteomes" id="UP000198749">
    <property type="component" value="Unassembled WGS sequence"/>
</dbReference>
<evidence type="ECO:0000313" key="3">
    <source>
        <dbReference type="EMBL" id="SEQ30346.1"/>
    </source>
</evidence>
<reference evidence="4" key="1">
    <citation type="submission" date="2016-10" db="EMBL/GenBank/DDBJ databases">
        <authorList>
            <person name="Varghese N."/>
            <person name="Submissions S."/>
        </authorList>
    </citation>
    <scope>NUCLEOTIDE SEQUENCE [LARGE SCALE GENOMIC DNA]</scope>
    <source>
        <strain evidence="4">DSM 18887</strain>
    </source>
</reference>
<comment type="similarity">
    <text evidence="1">Belongs to the UPF0065 (bug) family.</text>
</comment>
<evidence type="ECO:0000313" key="4">
    <source>
        <dbReference type="Proteomes" id="UP000198749"/>
    </source>
</evidence>
<proteinExistence type="inferred from homology"/>
<dbReference type="InterPro" id="IPR042100">
    <property type="entry name" value="Bug_dom1"/>
</dbReference>
<name>A0A1H9EX48_9GAMM</name>
<protein>
    <submittedName>
        <fullName evidence="3">Tripartite-type tricarboxylate transporter, receptor component TctC</fullName>
    </submittedName>
</protein>
<dbReference type="Gene3D" id="3.40.190.10">
    <property type="entry name" value="Periplasmic binding protein-like II"/>
    <property type="match status" value="1"/>
</dbReference>
<sequence>MNTMRNNKRSAGKLIKALAASAACIASLTVANPVHAVDFDGERVEWIIPFKEGGGSDTWARFFAPLISENLPGKPAIVVKNIPGGGSTKGANQFQRKAKDNGLNIIGTSGSTQFPYLLGDTRVNYDYKNWTPVLASPTGGVFYVSPELGIKSAAELASLRGKELKYASQGATSLDLVPLLAMDILDIDVQAIFGMKGRGAGRLAFERGEVNVDYQTSSAYLKKVVPLVDEGKVVPIMSWGVLDEDGNLQRDPNFPDLPHFAEVYEMIHGKKPEGTAFKVWKAFFAAGFAAQKGIFLPKGTPQDVIDAWGDAVEKTVKADDFKSRSELVLGDYPQAVKGKAVKAFKAALDISDADREWVRNWLTSRYNVQL</sequence>
<feature type="chain" id="PRO_5011565647" evidence="2">
    <location>
        <begin position="37"/>
        <end position="370"/>
    </location>
</feature>
<feature type="signal peptide" evidence="2">
    <location>
        <begin position="1"/>
        <end position="36"/>
    </location>
</feature>
<evidence type="ECO:0000256" key="2">
    <source>
        <dbReference type="SAM" id="SignalP"/>
    </source>
</evidence>